<evidence type="ECO:0000256" key="3">
    <source>
        <dbReference type="ARBA" id="ARBA00012944"/>
    </source>
</evidence>
<name>A0A3S8Q032_9INSE</name>
<evidence type="ECO:0000313" key="17">
    <source>
        <dbReference type="EMBL" id="AZJ16980.1"/>
    </source>
</evidence>
<feature type="transmembrane region" description="Helical" evidence="16">
    <location>
        <begin position="85"/>
        <end position="102"/>
    </location>
</feature>
<keyword evidence="10 16" id="KW-1133">Transmembrane helix</keyword>
<evidence type="ECO:0000256" key="15">
    <source>
        <dbReference type="ARBA" id="ARBA00049551"/>
    </source>
</evidence>
<gene>
    <name evidence="17" type="primary">ND6</name>
</gene>
<evidence type="ECO:0000256" key="9">
    <source>
        <dbReference type="ARBA" id="ARBA00022982"/>
    </source>
</evidence>
<feature type="transmembrane region" description="Helical" evidence="16">
    <location>
        <begin position="139"/>
        <end position="162"/>
    </location>
</feature>
<dbReference type="EMBL" id="MG910499">
    <property type="protein sequence ID" value="AZJ16980.1"/>
    <property type="molecule type" value="Genomic_DNA"/>
</dbReference>
<dbReference type="EC" id="7.1.1.2" evidence="3"/>
<dbReference type="GO" id="GO:0031966">
    <property type="term" value="C:mitochondrial membrane"/>
    <property type="evidence" value="ECO:0007669"/>
    <property type="project" value="UniProtKB-SubCell"/>
</dbReference>
<sequence length="171" mass="19340">MMLMTSCLISLTLTSLFLFMNHPLAMGLVLLIQTLILSMSVGLLTPTFWFSYILFLVFLGGMLVLFIYVSSLASNEMFSLSTKSFVLFGSLMMMTLFIMLVADPLYSNNLSSFIELDIFTQLPNMYSMFVLKMYNTLNYTLTMVMIIYLLLALVIVANIVIINEGPLRPLT</sequence>
<keyword evidence="6" id="KW-0679">Respiratory chain</keyword>
<evidence type="ECO:0000256" key="16">
    <source>
        <dbReference type="SAM" id="Phobius"/>
    </source>
</evidence>
<keyword evidence="12 17" id="KW-0496">Mitochondrion</keyword>
<comment type="catalytic activity">
    <reaction evidence="15">
        <text>a ubiquinone + NADH + 5 H(+)(in) = a ubiquinol + NAD(+) + 4 H(+)(out)</text>
        <dbReference type="Rhea" id="RHEA:29091"/>
        <dbReference type="Rhea" id="RHEA-COMP:9565"/>
        <dbReference type="Rhea" id="RHEA-COMP:9566"/>
        <dbReference type="ChEBI" id="CHEBI:15378"/>
        <dbReference type="ChEBI" id="CHEBI:16389"/>
        <dbReference type="ChEBI" id="CHEBI:17976"/>
        <dbReference type="ChEBI" id="CHEBI:57540"/>
        <dbReference type="ChEBI" id="CHEBI:57945"/>
        <dbReference type="EC" id="7.1.1.2"/>
    </reaction>
</comment>
<accession>A0A3S8Q032</accession>
<evidence type="ECO:0000256" key="7">
    <source>
        <dbReference type="ARBA" id="ARBA00022692"/>
    </source>
</evidence>
<evidence type="ECO:0000256" key="2">
    <source>
        <dbReference type="ARBA" id="ARBA00005698"/>
    </source>
</evidence>
<comment type="similarity">
    <text evidence="2">Belongs to the complex I subunit 6 family.</text>
</comment>
<keyword evidence="5" id="KW-0813">Transport</keyword>
<evidence type="ECO:0000256" key="13">
    <source>
        <dbReference type="ARBA" id="ARBA00023136"/>
    </source>
</evidence>
<organism evidence="17">
    <name type="scientific">Caenis sp. JYZ-2018</name>
    <dbReference type="NCBI Taxonomy" id="2493714"/>
    <lineage>
        <taxon>Eukaryota</taxon>
        <taxon>Metazoa</taxon>
        <taxon>Ecdysozoa</taxon>
        <taxon>Arthropoda</taxon>
        <taxon>Hexapoda</taxon>
        <taxon>Insecta</taxon>
        <taxon>Pterygota</taxon>
        <taxon>Palaeoptera</taxon>
        <taxon>Ephemeroptera</taxon>
        <taxon>Pannota</taxon>
        <taxon>Caenidae</taxon>
        <taxon>Caenis</taxon>
    </lineage>
</organism>
<dbReference type="AlphaFoldDB" id="A0A3S8Q032"/>
<keyword evidence="9" id="KW-0249">Electron transport</keyword>
<evidence type="ECO:0000256" key="11">
    <source>
        <dbReference type="ARBA" id="ARBA00023027"/>
    </source>
</evidence>
<geneLocation type="mitochondrion" evidence="17"/>
<evidence type="ECO:0000256" key="5">
    <source>
        <dbReference type="ARBA" id="ARBA00022448"/>
    </source>
</evidence>
<evidence type="ECO:0000256" key="12">
    <source>
        <dbReference type="ARBA" id="ARBA00023128"/>
    </source>
</evidence>
<keyword evidence="7 16" id="KW-0812">Transmembrane</keyword>
<proteinExistence type="inferred from homology"/>
<dbReference type="InterPro" id="IPR050269">
    <property type="entry name" value="ComplexI_Subunit6"/>
</dbReference>
<evidence type="ECO:0000256" key="6">
    <source>
        <dbReference type="ARBA" id="ARBA00022660"/>
    </source>
</evidence>
<evidence type="ECO:0000256" key="1">
    <source>
        <dbReference type="ARBA" id="ARBA00004225"/>
    </source>
</evidence>
<protein>
    <recommendedName>
        <fullName evidence="4">NADH-ubiquinone oxidoreductase chain 6</fullName>
        <ecNumber evidence="3">7.1.1.2</ecNumber>
    </recommendedName>
    <alternativeName>
        <fullName evidence="14">NADH dehydrogenase subunit 6</fullName>
    </alternativeName>
</protein>
<keyword evidence="8" id="KW-1278">Translocase</keyword>
<dbReference type="GO" id="GO:0008137">
    <property type="term" value="F:NADH dehydrogenase (ubiquinone) activity"/>
    <property type="evidence" value="ECO:0007669"/>
    <property type="project" value="UniProtKB-EC"/>
</dbReference>
<feature type="transmembrane region" description="Helical" evidence="16">
    <location>
        <begin position="51"/>
        <end position="73"/>
    </location>
</feature>
<evidence type="ECO:0000256" key="8">
    <source>
        <dbReference type="ARBA" id="ARBA00022967"/>
    </source>
</evidence>
<evidence type="ECO:0000256" key="4">
    <source>
        <dbReference type="ARBA" id="ARBA00021095"/>
    </source>
</evidence>
<keyword evidence="11" id="KW-0520">NAD</keyword>
<dbReference type="PANTHER" id="PTHR11435:SF1">
    <property type="entry name" value="NADH-UBIQUINONE OXIDOREDUCTASE CHAIN 6"/>
    <property type="match status" value="1"/>
</dbReference>
<reference evidence="17" key="1">
    <citation type="journal article" date="2018" name="Mitochondrial DNA Part B Resour">
        <title>The mitochondrial genome of Caenis sp. (Ephemeroptera: Caenidae) and the phylogeny of Ephemeroptera in Pterygota.</title>
        <authorList>
            <person name="Cai Y.-Y."/>
            <person name="Gao Y.-J."/>
            <person name="Zhang L.-P."/>
            <person name="Yu D.-N."/>
            <person name="Storey K.B."/>
            <person name="Zhang J.-Y."/>
        </authorList>
    </citation>
    <scope>NUCLEOTIDE SEQUENCE</scope>
</reference>
<comment type="subcellular location">
    <subcellularLocation>
        <location evidence="1">Mitochondrion membrane</location>
        <topology evidence="1">Multi-pass membrane protein</topology>
    </subcellularLocation>
</comment>
<evidence type="ECO:0000256" key="14">
    <source>
        <dbReference type="ARBA" id="ARBA00031019"/>
    </source>
</evidence>
<dbReference type="PANTHER" id="PTHR11435">
    <property type="entry name" value="NADH UBIQUINONE OXIDOREDUCTASE SUBUNIT ND6"/>
    <property type="match status" value="1"/>
</dbReference>
<evidence type="ECO:0000256" key="10">
    <source>
        <dbReference type="ARBA" id="ARBA00022989"/>
    </source>
</evidence>
<keyword evidence="13 16" id="KW-0472">Membrane</keyword>